<keyword evidence="6" id="KW-1185">Reference proteome</keyword>
<keyword evidence="3" id="KW-0963">Cytoplasm</keyword>
<dbReference type="Gene3D" id="2.70.50.30">
    <property type="entry name" value="Coagulation Factor XIII, subunit A, domain 1"/>
    <property type="match status" value="1"/>
</dbReference>
<evidence type="ECO:0008006" key="7">
    <source>
        <dbReference type="Google" id="ProtNLM"/>
    </source>
</evidence>
<dbReference type="GO" id="GO:0005094">
    <property type="term" value="F:Rho GDP-dissociation inhibitor activity"/>
    <property type="evidence" value="ECO:0007669"/>
    <property type="project" value="InterPro"/>
</dbReference>
<dbReference type="InterPro" id="IPR024792">
    <property type="entry name" value="RhoGDI_dom_sf"/>
</dbReference>
<proteinExistence type="inferred from homology"/>
<dbReference type="PRINTS" id="PR00492">
    <property type="entry name" value="RHOGDI"/>
</dbReference>
<evidence type="ECO:0000313" key="6">
    <source>
        <dbReference type="Proteomes" id="UP000583929"/>
    </source>
</evidence>
<accession>A0A7J6EHJ0</accession>
<dbReference type="InterPro" id="IPR000406">
    <property type="entry name" value="Rho_GDI"/>
</dbReference>
<dbReference type="GO" id="GO:0016020">
    <property type="term" value="C:membrane"/>
    <property type="evidence" value="ECO:0007669"/>
    <property type="project" value="TreeGrafter"/>
</dbReference>
<dbReference type="SUPFAM" id="SSF81296">
    <property type="entry name" value="E set domains"/>
    <property type="match status" value="1"/>
</dbReference>
<dbReference type="Proteomes" id="UP000583929">
    <property type="component" value="Unassembled WGS sequence"/>
</dbReference>
<comment type="similarity">
    <text evidence="2">Belongs to the Rho GDI family.</text>
</comment>
<dbReference type="PANTHER" id="PTHR10980:SF61">
    <property type="entry name" value="OS01G0913600 PROTEIN"/>
    <property type="match status" value="1"/>
</dbReference>
<evidence type="ECO:0000313" key="5">
    <source>
        <dbReference type="EMBL" id="KAF4357898.1"/>
    </source>
</evidence>
<dbReference type="GO" id="GO:0005829">
    <property type="term" value="C:cytosol"/>
    <property type="evidence" value="ECO:0007669"/>
    <property type="project" value="TreeGrafter"/>
</dbReference>
<comment type="subcellular location">
    <subcellularLocation>
        <location evidence="1">Cytoplasm</location>
    </subcellularLocation>
</comment>
<evidence type="ECO:0000256" key="2">
    <source>
        <dbReference type="ARBA" id="ARBA00009758"/>
    </source>
</evidence>
<evidence type="ECO:0000256" key="3">
    <source>
        <dbReference type="ARBA" id="ARBA00022490"/>
    </source>
</evidence>
<feature type="region of interest" description="Disordered" evidence="4">
    <location>
        <begin position="47"/>
        <end position="99"/>
    </location>
</feature>
<feature type="compositionally biased region" description="Acidic residues" evidence="4">
    <location>
        <begin position="59"/>
        <end position="76"/>
    </location>
</feature>
<gene>
    <name evidence="5" type="ORF">G4B88_027782</name>
</gene>
<organism evidence="5 6">
    <name type="scientific">Cannabis sativa</name>
    <name type="common">Hemp</name>
    <name type="synonym">Marijuana</name>
    <dbReference type="NCBI Taxonomy" id="3483"/>
    <lineage>
        <taxon>Eukaryota</taxon>
        <taxon>Viridiplantae</taxon>
        <taxon>Streptophyta</taxon>
        <taxon>Embryophyta</taxon>
        <taxon>Tracheophyta</taxon>
        <taxon>Spermatophyta</taxon>
        <taxon>Magnoliopsida</taxon>
        <taxon>eudicotyledons</taxon>
        <taxon>Gunneridae</taxon>
        <taxon>Pentapetalae</taxon>
        <taxon>rosids</taxon>
        <taxon>fabids</taxon>
        <taxon>Rosales</taxon>
        <taxon>Cannabaceae</taxon>
        <taxon>Cannabis</taxon>
    </lineage>
</organism>
<dbReference type="Pfam" id="PF02115">
    <property type="entry name" value="Rho_GDI"/>
    <property type="match status" value="1"/>
</dbReference>
<protein>
    <recommendedName>
        <fullName evidence="7">Rho GDP-dissociation inhibitor 1-like</fullName>
    </recommendedName>
</protein>
<dbReference type="FunFam" id="2.70.50.30:FF:000002">
    <property type="entry name" value="Rho GDP-dissociation inhibitor 1"/>
    <property type="match status" value="1"/>
</dbReference>
<dbReference type="AlphaFoldDB" id="A0A7J6EHJ0"/>
<reference evidence="5 6" key="1">
    <citation type="journal article" date="2020" name="bioRxiv">
        <title>Sequence and annotation of 42 cannabis genomes reveals extensive copy number variation in cannabinoid synthesis and pathogen resistance genes.</title>
        <authorList>
            <person name="Mckernan K.J."/>
            <person name="Helbert Y."/>
            <person name="Kane L.T."/>
            <person name="Ebling H."/>
            <person name="Zhang L."/>
            <person name="Liu B."/>
            <person name="Eaton Z."/>
            <person name="Mclaughlin S."/>
            <person name="Kingan S."/>
            <person name="Baybayan P."/>
            <person name="Concepcion G."/>
            <person name="Jordan M."/>
            <person name="Riva A."/>
            <person name="Barbazuk W."/>
            <person name="Harkins T."/>
        </authorList>
    </citation>
    <scope>NUCLEOTIDE SEQUENCE [LARGE SCALE GENOMIC DNA]</scope>
    <source>
        <strain evidence="6">cv. Jamaican Lion 4</strain>
        <tissue evidence="5">Leaf</tissue>
    </source>
</reference>
<evidence type="ECO:0000256" key="1">
    <source>
        <dbReference type="ARBA" id="ARBA00004496"/>
    </source>
</evidence>
<dbReference type="EMBL" id="JAATIQ010000395">
    <property type="protein sequence ID" value="KAF4357898.1"/>
    <property type="molecule type" value="Genomic_DNA"/>
</dbReference>
<dbReference type="PANTHER" id="PTHR10980">
    <property type="entry name" value="RHO GDP-DISSOCIATION INHIBITOR"/>
    <property type="match status" value="1"/>
</dbReference>
<sequence>MSAVLRAISAARDLAFNPSQKEEEGMKGQKNDTISTKCSDELLNHHHHHNHQLPKNECEHEENDNETDEEEIEEEGDLTKLQSDKDLNPGPLFSLKDQLEKDKDDESLRKWKEQLLGRVDLSAVGESKEPEVKIISLTIQRQGRPDLVLPIPFTNNSKKSLFTLKQGNLYRLKFTFTVSNNIVSGLKYTNCVWKSGVRVDNSKTMLGTFSPQAEAYTYETKEEITPTIIFARGSYCVRTKFMDDDGKCYLDVTYYFDIAKNWPTSS</sequence>
<evidence type="ECO:0000256" key="4">
    <source>
        <dbReference type="SAM" id="MobiDB-lite"/>
    </source>
</evidence>
<comment type="caution">
    <text evidence="5">The sequence shown here is derived from an EMBL/GenBank/DDBJ whole genome shotgun (WGS) entry which is preliminary data.</text>
</comment>
<name>A0A7J6EHJ0_CANSA</name>
<dbReference type="GO" id="GO:0007266">
    <property type="term" value="P:Rho protein signal transduction"/>
    <property type="evidence" value="ECO:0007669"/>
    <property type="project" value="InterPro"/>
</dbReference>
<dbReference type="InterPro" id="IPR014756">
    <property type="entry name" value="Ig_E-set"/>
</dbReference>